<organism evidence="1 2">
    <name type="scientific">Orchesella cincta</name>
    <name type="common">Springtail</name>
    <name type="synonym">Podura cincta</name>
    <dbReference type="NCBI Taxonomy" id="48709"/>
    <lineage>
        <taxon>Eukaryota</taxon>
        <taxon>Metazoa</taxon>
        <taxon>Ecdysozoa</taxon>
        <taxon>Arthropoda</taxon>
        <taxon>Hexapoda</taxon>
        <taxon>Collembola</taxon>
        <taxon>Entomobryomorpha</taxon>
        <taxon>Entomobryoidea</taxon>
        <taxon>Orchesellidae</taxon>
        <taxon>Orchesellinae</taxon>
        <taxon>Orchesella</taxon>
    </lineage>
</organism>
<sequence length="169" mass="19206">MWRPSARNRKPVNNQRDKIPNPVIYCPSVVVSVMMINRHIPAIVHRMRAHSKTPQLLLVYREKVESLDGDLKRLDQAVGRLYRLTRQMVLKLQSQRNPSKRYLRHTTHLTQLNIKPDGVTEVRGDLAKLGSRVQELSSIVQEKLKDAAQNAIAKENETANAAKPTASST</sequence>
<dbReference type="AlphaFoldDB" id="A0A1D2N442"/>
<protein>
    <submittedName>
        <fullName evidence="1">Uncharacterized protein</fullName>
    </submittedName>
</protein>
<keyword evidence="2" id="KW-1185">Reference proteome</keyword>
<gene>
    <name evidence="1" type="ORF">Ocin01_06684</name>
</gene>
<evidence type="ECO:0000313" key="2">
    <source>
        <dbReference type="Proteomes" id="UP000094527"/>
    </source>
</evidence>
<reference evidence="1 2" key="1">
    <citation type="journal article" date="2016" name="Genome Biol. Evol.">
        <title>Gene Family Evolution Reflects Adaptation to Soil Environmental Stressors in the Genome of the Collembolan Orchesella cincta.</title>
        <authorList>
            <person name="Faddeeva-Vakhrusheva A."/>
            <person name="Derks M.F."/>
            <person name="Anvar S.Y."/>
            <person name="Agamennone V."/>
            <person name="Suring W."/>
            <person name="Smit S."/>
            <person name="van Straalen N.M."/>
            <person name="Roelofs D."/>
        </authorList>
    </citation>
    <scope>NUCLEOTIDE SEQUENCE [LARGE SCALE GENOMIC DNA]</scope>
    <source>
        <tissue evidence="1">Mixed pool</tissue>
    </source>
</reference>
<proteinExistence type="predicted"/>
<comment type="caution">
    <text evidence="1">The sequence shown here is derived from an EMBL/GenBank/DDBJ whole genome shotgun (WGS) entry which is preliminary data.</text>
</comment>
<dbReference type="Proteomes" id="UP000094527">
    <property type="component" value="Unassembled WGS sequence"/>
</dbReference>
<evidence type="ECO:0000313" key="1">
    <source>
        <dbReference type="EMBL" id="ODN00001.1"/>
    </source>
</evidence>
<dbReference type="EMBL" id="LJIJ01000240">
    <property type="protein sequence ID" value="ODN00001.1"/>
    <property type="molecule type" value="Genomic_DNA"/>
</dbReference>
<accession>A0A1D2N442</accession>
<name>A0A1D2N442_ORCCI</name>